<feature type="binding site" evidence="2">
    <location>
        <position position="109"/>
    </location>
    <ligand>
        <name>Mn(2+)</name>
        <dbReference type="ChEBI" id="CHEBI:29035"/>
        <label>2</label>
    </ligand>
</feature>
<dbReference type="Pfam" id="PF01546">
    <property type="entry name" value="Peptidase_M20"/>
    <property type="match status" value="1"/>
</dbReference>
<dbReference type="EMBL" id="AAWS01000019">
    <property type="protein sequence ID" value="EAY27981.1"/>
    <property type="molecule type" value="Genomic_DNA"/>
</dbReference>
<organism evidence="4 5">
    <name type="scientific">Microscilla marina ATCC 23134</name>
    <dbReference type="NCBI Taxonomy" id="313606"/>
    <lineage>
        <taxon>Bacteria</taxon>
        <taxon>Pseudomonadati</taxon>
        <taxon>Bacteroidota</taxon>
        <taxon>Cytophagia</taxon>
        <taxon>Cytophagales</taxon>
        <taxon>Microscillaceae</taxon>
        <taxon>Microscilla</taxon>
    </lineage>
</organism>
<dbReference type="SUPFAM" id="SSF55031">
    <property type="entry name" value="Bacterial exopeptidase dimerisation domain"/>
    <property type="match status" value="1"/>
</dbReference>
<feature type="binding site" evidence="2">
    <location>
        <position position="143"/>
    </location>
    <ligand>
        <name>Mn(2+)</name>
        <dbReference type="ChEBI" id="CHEBI:29035"/>
        <label>2</label>
    </ligand>
</feature>
<dbReference type="InterPro" id="IPR017439">
    <property type="entry name" value="Amidohydrolase"/>
</dbReference>
<dbReference type="GO" id="GO:0019877">
    <property type="term" value="P:diaminopimelate biosynthetic process"/>
    <property type="evidence" value="ECO:0007669"/>
    <property type="project" value="UniProtKB-ARBA"/>
</dbReference>
<keyword evidence="2" id="KW-0464">Manganese</keyword>
<dbReference type="Proteomes" id="UP000004095">
    <property type="component" value="Unassembled WGS sequence"/>
</dbReference>
<dbReference type="Gene3D" id="3.30.70.360">
    <property type="match status" value="1"/>
</dbReference>
<keyword evidence="5" id="KW-1185">Reference proteome</keyword>
<sequence>MEELKPIVKELAKKYAEDILTDRRHIHANPELSFEEYKTAEYVANRLKSFGLTPQEKVANTGLTVLIEGKNPESKTVALRADMDALPITEANDVPYKSTNEGVMHACGHDVHTSSLLGTARILSEMTDSFEGTLKLIFQPGEEKIPGGASLMIKDGVLKALKHTPAPKSIIGQHVMPFLPVGTIGFREGLYMASADEIYITVKGKGGHGAMPEKIIDPVLISSHIMVALQQIISRNCDPKTPSVLSFGKVEAKGATNIIPDVVKIAGTFRTYDEAWRTEAHKRMKKMGEGIAEAMGATCDFDIHVGYPHLKNHPALTQRMRQAAETYMGKENVVNLDLWMAAEDFAYYSQEVDACFYRLGTRNESKGIVSSVHTPTFDIDEDALEIGAGLMSWLALNELKG</sequence>
<dbReference type="Pfam" id="PF07687">
    <property type="entry name" value="M20_dimer"/>
    <property type="match status" value="1"/>
</dbReference>
<dbReference type="FunFam" id="3.30.70.360:FF:000001">
    <property type="entry name" value="N-acetyldiaminopimelate deacetylase"/>
    <property type="match status" value="1"/>
</dbReference>
<dbReference type="GO" id="GO:0050118">
    <property type="term" value="F:N-acetyldiaminopimelate deacetylase activity"/>
    <property type="evidence" value="ECO:0007669"/>
    <property type="project" value="UniProtKB-ARBA"/>
</dbReference>
<dbReference type="InterPro" id="IPR011650">
    <property type="entry name" value="Peptidase_M20_dimer"/>
</dbReference>
<evidence type="ECO:0000256" key="2">
    <source>
        <dbReference type="PIRSR" id="PIRSR005962-1"/>
    </source>
</evidence>
<feature type="binding site" evidence="2">
    <location>
        <position position="174"/>
    </location>
    <ligand>
        <name>Mn(2+)</name>
        <dbReference type="ChEBI" id="CHEBI:29035"/>
        <label>2</label>
    </ligand>
</feature>
<name>A1ZNU2_MICM2</name>
<dbReference type="Gene3D" id="3.40.630.10">
    <property type="entry name" value="Zn peptidases"/>
    <property type="match status" value="1"/>
</dbReference>
<dbReference type="NCBIfam" id="TIGR01891">
    <property type="entry name" value="amidohydrolases"/>
    <property type="match status" value="1"/>
</dbReference>
<evidence type="ECO:0000313" key="5">
    <source>
        <dbReference type="Proteomes" id="UP000004095"/>
    </source>
</evidence>
<feature type="binding site" evidence="2">
    <location>
        <position position="373"/>
    </location>
    <ligand>
        <name>Mn(2+)</name>
        <dbReference type="ChEBI" id="CHEBI:29035"/>
        <label>2</label>
    </ligand>
</feature>
<dbReference type="eggNOG" id="COG1473">
    <property type="taxonomic scope" value="Bacteria"/>
</dbReference>
<comment type="cofactor">
    <cofactor evidence="2">
        <name>Mn(2+)</name>
        <dbReference type="ChEBI" id="CHEBI:29035"/>
    </cofactor>
    <text evidence="2">The Mn(2+) ion enhances activity.</text>
</comment>
<dbReference type="AlphaFoldDB" id="A1ZNU2"/>
<dbReference type="CDD" id="cd03886">
    <property type="entry name" value="M20_Acy1"/>
    <property type="match status" value="1"/>
</dbReference>
<dbReference type="SUPFAM" id="SSF53187">
    <property type="entry name" value="Zn-dependent exopeptidases"/>
    <property type="match status" value="1"/>
</dbReference>
<comment type="caution">
    <text evidence="4">The sequence shown here is derived from an EMBL/GenBank/DDBJ whole genome shotgun (WGS) entry which is preliminary data.</text>
</comment>
<dbReference type="InterPro" id="IPR002933">
    <property type="entry name" value="Peptidase_M20"/>
</dbReference>
<evidence type="ECO:0000259" key="3">
    <source>
        <dbReference type="Pfam" id="PF07687"/>
    </source>
</evidence>
<feature type="binding site" evidence="2">
    <location>
        <position position="107"/>
    </location>
    <ligand>
        <name>Mn(2+)</name>
        <dbReference type="ChEBI" id="CHEBI:29035"/>
        <label>2</label>
    </ligand>
</feature>
<dbReference type="PANTHER" id="PTHR11014">
    <property type="entry name" value="PEPTIDASE M20 FAMILY MEMBER"/>
    <property type="match status" value="1"/>
</dbReference>
<dbReference type="PIRSF" id="PIRSF005962">
    <property type="entry name" value="Pept_M20D_amidohydro"/>
    <property type="match status" value="1"/>
</dbReference>
<dbReference type="RefSeq" id="WP_002698651.1">
    <property type="nucleotide sequence ID" value="NZ_AAWS01000019.1"/>
</dbReference>
<keyword evidence="1" id="KW-0378">Hydrolase</keyword>
<evidence type="ECO:0000256" key="1">
    <source>
        <dbReference type="ARBA" id="ARBA00022801"/>
    </source>
</evidence>
<protein>
    <submittedName>
        <fullName evidence="4">Peptidase, M20/M25/M40 family</fullName>
    </submittedName>
</protein>
<gene>
    <name evidence="4" type="ORF">M23134_02650</name>
</gene>
<dbReference type="InterPro" id="IPR036264">
    <property type="entry name" value="Bact_exopeptidase_dim_dom"/>
</dbReference>
<dbReference type="PANTHER" id="PTHR11014:SF63">
    <property type="entry name" value="METALLOPEPTIDASE, PUTATIVE (AFU_ORTHOLOGUE AFUA_6G09600)-RELATED"/>
    <property type="match status" value="1"/>
</dbReference>
<accession>A1ZNU2</accession>
<proteinExistence type="predicted"/>
<evidence type="ECO:0000313" key="4">
    <source>
        <dbReference type="EMBL" id="EAY27981.1"/>
    </source>
</evidence>
<dbReference type="GO" id="GO:0046872">
    <property type="term" value="F:metal ion binding"/>
    <property type="evidence" value="ECO:0007669"/>
    <property type="project" value="UniProtKB-KW"/>
</dbReference>
<feature type="domain" description="Peptidase M20 dimerisation" evidence="3">
    <location>
        <begin position="199"/>
        <end position="286"/>
    </location>
</feature>
<reference evidence="4 5" key="1">
    <citation type="submission" date="2007-01" db="EMBL/GenBank/DDBJ databases">
        <authorList>
            <person name="Haygood M."/>
            <person name="Podell S."/>
            <person name="Anderson C."/>
            <person name="Hopkinson B."/>
            <person name="Roe K."/>
            <person name="Barbeau K."/>
            <person name="Gaasterland T."/>
            <person name="Ferriera S."/>
            <person name="Johnson J."/>
            <person name="Kravitz S."/>
            <person name="Beeson K."/>
            <person name="Sutton G."/>
            <person name="Rogers Y.-H."/>
            <person name="Friedman R."/>
            <person name="Frazier M."/>
            <person name="Venter J.C."/>
        </authorList>
    </citation>
    <scope>NUCLEOTIDE SEQUENCE [LARGE SCALE GENOMIC DNA]</scope>
    <source>
        <strain evidence="4 5">ATCC 23134</strain>
    </source>
</reference>
<keyword evidence="2" id="KW-0479">Metal-binding</keyword>
<dbReference type="OrthoDB" id="9776731at2"/>